<dbReference type="KEGG" id="vin:AKJ08_1615"/>
<feature type="compositionally biased region" description="Polar residues" evidence="1">
    <location>
        <begin position="1"/>
        <end position="12"/>
    </location>
</feature>
<name>A0A0K1PCH2_9BACT</name>
<sequence>MPNRDTSTSIASQPRRGGRLICGQTIGKGRGNASVQRDRPPGRGTGRSVRCRLRPLGPPRG</sequence>
<evidence type="ECO:0000256" key="1">
    <source>
        <dbReference type="SAM" id="MobiDB-lite"/>
    </source>
</evidence>
<evidence type="ECO:0000313" key="3">
    <source>
        <dbReference type="Proteomes" id="UP000055590"/>
    </source>
</evidence>
<keyword evidence="3" id="KW-1185">Reference proteome</keyword>
<gene>
    <name evidence="2" type="ORF">AKJ08_1615</name>
</gene>
<feature type="region of interest" description="Disordered" evidence="1">
    <location>
        <begin position="1"/>
        <end position="61"/>
    </location>
</feature>
<protein>
    <submittedName>
        <fullName evidence="2">Uncharacterized protein</fullName>
    </submittedName>
</protein>
<evidence type="ECO:0000313" key="2">
    <source>
        <dbReference type="EMBL" id="AKU91228.1"/>
    </source>
</evidence>
<dbReference type="Proteomes" id="UP000055590">
    <property type="component" value="Chromosome"/>
</dbReference>
<proteinExistence type="predicted"/>
<organism evidence="2 3">
    <name type="scientific">Vulgatibacter incomptus</name>
    <dbReference type="NCBI Taxonomy" id="1391653"/>
    <lineage>
        <taxon>Bacteria</taxon>
        <taxon>Pseudomonadati</taxon>
        <taxon>Myxococcota</taxon>
        <taxon>Myxococcia</taxon>
        <taxon>Myxococcales</taxon>
        <taxon>Cystobacterineae</taxon>
        <taxon>Vulgatibacteraceae</taxon>
        <taxon>Vulgatibacter</taxon>
    </lineage>
</organism>
<accession>A0A0K1PCH2</accession>
<reference evidence="2 3" key="1">
    <citation type="submission" date="2015-08" db="EMBL/GenBank/DDBJ databases">
        <authorList>
            <person name="Babu N.S."/>
            <person name="Beckwith C.J."/>
            <person name="Beseler K.G."/>
            <person name="Brison A."/>
            <person name="Carone J.V."/>
            <person name="Caskin T.P."/>
            <person name="Diamond M."/>
            <person name="Durham M.E."/>
            <person name="Foxe J.M."/>
            <person name="Go M."/>
            <person name="Henderson B.A."/>
            <person name="Jones I.B."/>
            <person name="McGettigan J.A."/>
            <person name="Micheletti S.J."/>
            <person name="Nasrallah M.E."/>
            <person name="Ortiz D."/>
            <person name="Piller C.R."/>
            <person name="Privatt S.R."/>
            <person name="Schneider S.L."/>
            <person name="Sharp S."/>
            <person name="Smith T.C."/>
            <person name="Stanton J.D."/>
            <person name="Ullery H.E."/>
            <person name="Wilson R.J."/>
            <person name="Serrano M.G."/>
            <person name="Buck G."/>
            <person name="Lee V."/>
            <person name="Wang Y."/>
            <person name="Carvalho R."/>
            <person name="Voegtly L."/>
            <person name="Shi R."/>
            <person name="Duckworth R."/>
            <person name="Johnson A."/>
            <person name="Loviza R."/>
            <person name="Walstead R."/>
            <person name="Shah Z."/>
            <person name="Kiflezghi M."/>
            <person name="Wade K."/>
            <person name="Ball S.L."/>
            <person name="Bradley K.W."/>
            <person name="Asai D.J."/>
            <person name="Bowman C.A."/>
            <person name="Russell D.A."/>
            <person name="Pope W.H."/>
            <person name="Jacobs-Sera D."/>
            <person name="Hendrix R.W."/>
            <person name="Hatfull G.F."/>
        </authorList>
    </citation>
    <scope>NUCLEOTIDE SEQUENCE [LARGE SCALE GENOMIC DNA]</scope>
    <source>
        <strain evidence="2 3">DSM 27710</strain>
    </source>
</reference>
<dbReference type="EMBL" id="CP012332">
    <property type="protein sequence ID" value="AKU91228.1"/>
    <property type="molecule type" value="Genomic_DNA"/>
</dbReference>
<dbReference type="AlphaFoldDB" id="A0A0K1PCH2"/>